<feature type="transmembrane region" description="Helical" evidence="1">
    <location>
        <begin position="116"/>
        <end position="142"/>
    </location>
</feature>
<keyword evidence="1" id="KW-0812">Transmembrane</keyword>
<proteinExistence type="predicted"/>
<feature type="transmembrane region" description="Helical" evidence="1">
    <location>
        <begin position="53"/>
        <end position="71"/>
    </location>
</feature>
<dbReference type="Proteomes" id="UP000557307">
    <property type="component" value="Unassembled WGS sequence"/>
</dbReference>
<sequence length="186" mass="21987">MIVKLVIDLTMFHFASRSQNTILYYNLNIILRYLLLSGMLFYSFQSEIFKKPLMIVGGLFVFFSVWDILHVNPVLSDLHNHAMVLYANTLESVLMIFWILMYFYETVQSMRTANILTFPFFWICSGLLLYYSANVFVAPVMHYANKWEGRFELGFLYQVPDLFEIICMLFVSLGAWFFSLHEHGQY</sequence>
<dbReference type="RefSeq" id="WP_184176289.1">
    <property type="nucleotide sequence ID" value="NZ_JACHGF010000007.1"/>
</dbReference>
<dbReference type="EMBL" id="JACHGF010000007">
    <property type="protein sequence ID" value="MBB5285783.1"/>
    <property type="molecule type" value="Genomic_DNA"/>
</dbReference>
<gene>
    <name evidence="2" type="ORF">HNQ92_003943</name>
</gene>
<keyword evidence="1" id="KW-0472">Membrane</keyword>
<evidence type="ECO:0000256" key="1">
    <source>
        <dbReference type="SAM" id="Phobius"/>
    </source>
</evidence>
<reference evidence="2 3" key="1">
    <citation type="submission" date="2020-08" db="EMBL/GenBank/DDBJ databases">
        <title>Genomic Encyclopedia of Type Strains, Phase IV (KMG-IV): sequencing the most valuable type-strain genomes for metagenomic binning, comparative biology and taxonomic classification.</title>
        <authorList>
            <person name="Goeker M."/>
        </authorList>
    </citation>
    <scope>NUCLEOTIDE SEQUENCE [LARGE SCALE GENOMIC DNA]</scope>
    <source>
        <strain evidence="2 3">DSM 105074</strain>
    </source>
</reference>
<evidence type="ECO:0000313" key="3">
    <source>
        <dbReference type="Proteomes" id="UP000557307"/>
    </source>
</evidence>
<keyword evidence="1" id="KW-1133">Transmembrane helix</keyword>
<evidence type="ECO:0000313" key="2">
    <source>
        <dbReference type="EMBL" id="MBB5285783.1"/>
    </source>
</evidence>
<keyword evidence="3" id="KW-1185">Reference proteome</keyword>
<accession>A0A840TWZ1</accession>
<feature type="transmembrane region" description="Helical" evidence="1">
    <location>
        <begin position="162"/>
        <end position="180"/>
    </location>
</feature>
<organism evidence="2 3">
    <name type="scientific">Rhabdobacter roseus</name>
    <dbReference type="NCBI Taxonomy" id="1655419"/>
    <lineage>
        <taxon>Bacteria</taxon>
        <taxon>Pseudomonadati</taxon>
        <taxon>Bacteroidota</taxon>
        <taxon>Cytophagia</taxon>
        <taxon>Cytophagales</taxon>
        <taxon>Cytophagaceae</taxon>
        <taxon>Rhabdobacter</taxon>
    </lineage>
</organism>
<feature type="transmembrane region" description="Helical" evidence="1">
    <location>
        <begin position="22"/>
        <end position="41"/>
    </location>
</feature>
<name>A0A840TWZ1_9BACT</name>
<comment type="caution">
    <text evidence="2">The sequence shown here is derived from an EMBL/GenBank/DDBJ whole genome shotgun (WGS) entry which is preliminary data.</text>
</comment>
<protein>
    <submittedName>
        <fullName evidence="2">Multisubunit Na+/H+ antiporter MnhG subunit</fullName>
    </submittedName>
</protein>
<feature type="transmembrane region" description="Helical" evidence="1">
    <location>
        <begin position="83"/>
        <end position="104"/>
    </location>
</feature>
<dbReference type="AlphaFoldDB" id="A0A840TWZ1"/>